<dbReference type="EMBL" id="JBEVCJ010000115">
    <property type="protein sequence ID" value="MET1257585.1"/>
    <property type="molecule type" value="Genomic_DNA"/>
</dbReference>
<organism evidence="1 2">
    <name type="scientific">Aliikangiella maris</name>
    <dbReference type="NCBI Taxonomy" id="3162458"/>
    <lineage>
        <taxon>Bacteria</taxon>
        <taxon>Pseudomonadati</taxon>
        <taxon>Pseudomonadota</taxon>
        <taxon>Gammaproteobacteria</taxon>
        <taxon>Oceanospirillales</taxon>
        <taxon>Pleioneaceae</taxon>
        <taxon>Aliikangiella</taxon>
    </lineage>
</organism>
<sequence>MKLISYEKPYEKVDYIEVVNNYFKESNMKLPESFLEFLVCNGTGEGPHPGSYLNEFQIRRFYSFSDDCSQNVFHINEMLKEDGRISRNVFAFAVDMSGHGVFCLVLDGVLEGQVLLMDDDNILLKQDYSESDVSDDLFLDISFESFLNNLVDEE</sequence>
<dbReference type="InterPro" id="IPR037883">
    <property type="entry name" value="Knr4/Smi1-like_sf"/>
</dbReference>
<evidence type="ECO:0000313" key="1">
    <source>
        <dbReference type="EMBL" id="MET1257585.1"/>
    </source>
</evidence>
<reference evidence="1 2" key="1">
    <citation type="submission" date="2024-06" db="EMBL/GenBank/DDBJ databases">
        <authorList>
            <person name="Li F."/>
        </authorList>
    </citation>
    <scope>NUCLEOTIDE SEQUENCE [LARGE SCALE GENOMIC DNA]</scope>
    <source>
        <strain evidence="1 2">GXAS 311</strain>
    </source>
</reference>
<dbReference type="SUPFAM" id="SSF160631">
    <property type="entry name" value="SMI1/KNR4-like"/>
    <property type="match status" value="1"/>
</dbReference>
<gene>
    <name evidence="1" type="ORF">ABVT43_20810</name>
</gene>
<protein>
    <submittedName>
        <fullName evidence="1">SMI1/KNR4 family protein</fullName>
    </submittedName>
</protein>
<comment type="caution">
    <text evidence="1">The sequence shown here is derived from an EMBL/GenBank/DDBJ whole genome shotgun (WGS) entry which is preliminary data.</text>
</comment>
<dbReference type="Gene3D" id="3.40.1580.10">
    <property type="entry name" value="SMI1/KNR4-like"/>
    <property type="match status" value="1"/>
</dbReference>
<name>A0ABV2C068_9GAMM</name>
<dbReference type="Pfam" id="PF09346">
    <property type="entry name" value="SMI1_KNR4"/>
    <property type="match status" value="1"/>
</dbReference>
<evidence type="ECO:0000313" key="2">
    <source>
        <dbReference type="Proteomes" id="UP001548189"/>
    </source>
</evidence>
<dbReference type="InterPro" id="IPR018958">
    <property type="entry name" value="Knr4/Smi1-like_dom"/>
</dbReference>
<keyword evidence="2" id="KW-1185">Reference proteome</keyword>
<dbReference type="Proteomes" id="UP001548189">
    <property type="component" value="Unassembled WGS sequence"/>
</dbReference>
<accession>A0ABV2C068</accession>
<proteinExistence type="predicted"/>